<protein>
    <recommendedName>
        <fullName evidence="1">Transcription factor TFIIIC triple barrel domain-containing protein</fullName>
    </recommendedName>
</protein>
<dbReference type="RefSeq" id="XP_003239658.1">
    <property type="nucleotide sequence ID" value="XM_003239610.1"/>
</dbReference>
<dbReference type="GeneID" id="10446962"/>
<dbReference type="EMBL" id="CP002172">
    <property type="protein sequence ID" value="AEA38760.1"/>
    <property type="molecule type" value="Genomic_DNA"/>
</dbReference>
<feature type="domain" description="Transcription factor TFIIIC triple barrel" evidence="1">
    <location>
        <begin position="5"/>
        <end position="63"/>
    </location>
</feature>
<dbReference type="Proteomes" id="UP000243423">
    <property type="component" value="Nucleomorph 1"/>
</dbReference>
<sequence length="125" mass="15297">MFIKKETKYLIIDVPELEKKNFLFSNVIFKIFGIESERPVLRLNNFLFESKWYIPTESFIFLKTKKLDNFCNLFYSIEQKSFLSSFSFFNYYSQKSKQYSKQKKTFVRKCLRLYRIPFLTIFSAY</sequence>
<evidence type="ECO:0000313" key="3">
    <source>
        <dbReference type="Proteomes" id="UP000243423"/>
    </source>
</evidence>
<dbReference type="Pfam" id="PF10419">
    <property type="entry name" value="TFIIIC_sub6"/>
    <property type="match status" value="1"/>
</dbReference>
<proteinExistence type="predicted"/>
<dbReference type="InterPro" id="IPR019481">
    <property type="entry name" value="TFIIIC_triple_barrel"/>
</dbReference>
<keyword evidence="2" id="KW-0542">Nucleomorph</keyword>
<evidence type="ECO:0000313" key="2">
    <source>
        <dbReference type="EMBL" id="AEA38760.1"/>
    </source>
</evidence>
<geneLocation type="nucleomorph" evidence="2"/>
<gene>
    <name evidence="2" type="ORF">CPARA_1gp102</name>
</gene>
<reference evidence="2 3" key="1">
    <citation type="journal article" date="2011" name="Genome Biol. Evol.">
        <title>Complete nucleomorph genome sequence of the nonphotosynthetic alga Cryptomonas paramecium reveals a core nucleomorph gene set.</title>
        <authorList>
            <person name="Tanifuji G."/>
            <person name="Onodera N.T."/>
            <person name="Wheeler T.J."/>
            <person name="Dlutek M."/>
            <person name="Donaher N."/>
            <person name="Archibald J.M."/>
        </authorList>
    </citation>
    <scope>NUCLEOTIDE SEQUENCE [LARGE SCALE GENOMIC DNA]</scope>
    <source>
        <strain evidence="2 3">CCAP977/2A</strain>
    </source>
</reference>
<accession>F2HHG4</accession>
<dbReference type="AlphaFoldDB" id="F2HHG4"/>
<evidence type="ECO:0000259" key="1">
    <source>
        <dbReference type="Pfam" id="PF10419"/>
    </source>
</evidence>
<name>F2HHG4_9CRYP</name>
<organism evidence="2 3">
    <name type="scientific">Cryptomonas paramaecium</name>
    <dbReference type="NCBI Taxonomy" id="2898"/>
    <lineage>
        <taxon>Eukaryota</taxon>
        <taxon>Cryptophyceae</taxon>
        <taxon>Cryptomonadales</taxon>
        <taxon>Cryptomonadaceae</taxon>
        <taxon>Cryptomonas</taxon>
    </lineage>
</organism>